<evidence type="ECO:0000313" key="1">
    <source>
        <dbReference type="EMBL" id="KAF2798834.1"/>
    </source>
</evidence>
<organism evidence="1 2">
    <name type="scientific">Melanomma pulvis-pyrius CBS 109.77</name>
    <dbReference type="NCBI Taxonomy" id="1314802"/>
    <lineage>
        <taxon>Eukaryota</taxon>
        <taxon>Fungi</taxon>
        <taxon>Dikarya</taxon>
        <taxon>Ascomycota</taxon>
        <taxon>Pezizomycotina</taxon>
        <taxon>Dothideomycetes</taxon>
        <taxon>Pleosporomycetidae</taxon>
        <taxon>Pleosporales</taxon>
        <taxon>Melanommataceae</taxon>
        <taxon>Melanomma</taxon>
    </lineage>
</organism>
<dbReference type="Proteomes" id="UP000799757">
    <property type="component" value="Unassembled WGS sequence"/>
</dbReference>
<protein>
    <submittedName>
        <fullName evidence="1">Uncharacterized protein</fullName>
    </submittedName>
</protein>
<accession>A0A6A6XSW9</accession>
<name>A0A6A6XSW9_9PLEO</name>
<keyword evidence="2" id="KW-1185">Reference proteome</keyword>
<reference evidence="1" key="1">
    <citation type="journal article" date="2020" name="Stud. Mycol.">
        <title>101 Dothideomycetes genomes: a test case for predicting lifestyles and emergence of pathogens.</title>
        <authorList>
            <person name="Haridas S."/>
            <person name="Albert R."/>
            <person name="Binder M."/>
            <person name="Bloem J."/>
            <person name="Labutti K."/>
            <person name="Salamov A."/>
            <person name="Andreopoulos B."/>
            <person name="Baker S."/>
            <person name="Barry K."/>
            <person name="Bills G."/>
            <person name="Bluhm B."/>
            <person name="Cannon C."/>
            <person name="Castanera R."/>
            <person name="Culley D."/>
            <person name="Daum C."/>
            <person name="Ezra D."/>
            <person name="Gonzalez J."/>
            <person name="Henrissat B."/>
            <person name="Kuo A."/>
            <person name="Liang C."/>
            <person name="Lipzen A."/>
            <person name="Lutzoni F."/>
            <person name="Magnuson J."/>
            <person name="Mondo S."/>
            <person name="Nolan M."/>
            <person name="Ohm R."/>
            <person name="Pangilinan J."/>
            <person name="Park H.-J."/>
            <person name="Ramirez L."/>
            <person name="Alfaro M."/>
            <person name="Sun H."/>
            <person name="Tritt A."/>
            <person name="Yoshinaga Y."/>
            <person name="Zwiers L.-H."/>
            <person name="Turgeon B."/>
            <person name="Goodwin S."/>
            <person name="Spatafora J."/>
            <person name="Crous P."/>
            <person name="Grigoriev I."/>
        </authorList>
    </citation>
    <scope>NUCLEOTIDE SEQUENCE</scope>
    <source>
        <strain evidence="1">CBS 109.77</strain>
    </source>
</reference>
<sequence>MYYRIIDIEDRKWKYLLLTCSTSPLLSTTIQWLAPSAPPRPTNGGRKGWNQRSMGFAASQVSIVHTVPLRRLRRQRRRRMPLFSRRVSASLLRWRVSTEGECPERGNAKRGTVREGVLGGEARAVYSDWTGGIRFRGEAMFVAWCIQYNYLGSYV</sequence>
<gene>
    <name evidence="1" type="ORF">K505DRAFT_89910</name>
</gene>
<proteinExistence type="predicted"/>
<dbReference type="EMBL" id="MU001775">
    <property type="protein sequence ID" value="KAF2798834.1"/>
    <property type="molecule type" value="Genomic_DNA"/>
</dbReference>
<evidence type="ECO:0000313" key="2">
    <source>
        <dbReference type="Proteomes" id="UP000799757"/>
    </source>
</evidence>
<dbReference type="AlphaFoldDB" id="A0A6A6XSW9"/>